<dbReference type="Pfam" id="PF01370">
    <property type="entry name" value="Epimerase"/>
    <property type="match status" value="1"/>
</dbReference>
<dbReference type="RefSeq" id="WP_344659546.1">
    <property type="nucleotide sequence ID" value="NZ_BAAAQM010000030.1"/>
</dbReference>
<accession>A0ABN2S964</accession>
<keyword evidence="3" id="KW-1185">Reference proteome</keyword>
<sequence length="292" mass="30776">MRVLLIGASGYVGSAVAERLTAEGHEVVALARPGSTRPAVPFERRFGDLKVPASLTAAVTDDIDGVVHLATPTGDARMDAAAVTALTEPMHGTIRPFVYTSGVWVLGATGEQSADEKSPTDPIAIVGYRPSVEEQVLALTDNGIRATVLRPGIVHGRGGGIPALLVDWARKTGVPRVVGAMDVRWPMVHVDDLADLYVKVLTQAPARTVWHGVAEPAVPVRELAAAAGRAAGVTGDVQVWPVDEAGQDLGKQFAEALALDQSVTAENAHTRLEWKPRGLDAVSDLRVGSYRV</sequence>
<evidence type="ECO:0000313" key="3">
    <source>
        <dbReference type="Proteomes" id="UP001499854"/>
    </source>
</evidence>
<dbReference type="Gene3D" id="3.40.50.720">
    <property type="entry name" value="NAD(P)-binding Rossmann-like Domain"/>
    <property type="match status" value="1"/>
</dbReference>
<evidence type="ECO:0000313" key="2">
    <source>
        <dbReference type="EMBL" id="GAA1982581.1"/>
    </source>
</evidence>
<evidence type="ECO:0000259" key="1">
    <source>
        <dbReference type="Pfam" id="PF01370"/>
    </source>
</evidence>
<dbReference type="PANTHER" id="PTHR48079:SF6">
    <property type="entry name" value="NAD(P)-BINDING DOMAIN-CONTAINING PROTEIN-RELATED"/>
    <property type="match status" value="1"/>
</dbReference>
<organism evidence="2 3">
    <name type="scientific">Catenulispora subtropica</name>
    <dbReference type="NCBI Taxonomy" id="450798"/>
    <lineage>
        <taxon>Bacteria</taxon>
        <taxon>Bacillati</taxon>
        <taxon>Actinomycetota</taxon>
        <taxon>Actinomycetes</taxon>
        <taxon>Catenulisporales</taxon>
        <taxon>Catenulisporaceae</taxon>
        <taxon>Catenulispora</taxon>
    </lineage>
</organism>
<dbReference type="PANTHER" id="PTHR48079">
    <property type="entry name" value="PROTEIN YEEZ"/>
    <property type="match status" value="1"/>
</dbReference>
<dbReference type="EMBL" id="BAAAQM010000030">
    <property type="protein sequence ID" value="GAA1982581.1"/>
    <property type="molecule type" value="Genomic_DNA"/>
</dbReference>
<protein>
    <submittedName>
        <fullName evidence="2">NAD-dependent epimerase/dehydratase family protein</fullName>
    </submittedName>
</protein>
<comment type="caution">
    <text evidence="2">The sequence shown here is derived from an EMBL/GenBank/DDBJ whole genome shotgun (WGS) entry which is preliminary data.</text>
</comment>
<proteinExistence type="predicted"/>
<dbReference type="InterPro" id="IPR051783">
    <property type="entry name" value="NAD(P)-dependent_oxidoreduct"/>
</dbReference>
<dbReference type="SUPFAM" id="SSF51735">
    <property type="entry name" value="NAD(P)-binding Rossmann-fold domains"/>
    <property type="match status" value="1"/>
</dbReference>
<dbReference type="Proteomes" id="UP001499854">
    <property type="component" value="Unassembled WGS sequence"/>
</dbReference>
<reference evidence="2 3" key="1">
    <citation type="journal article" date="2019" name="Int. J. Syst. Evol. Microbiol.">
        <title>The Global Catalogue of Microorganisms (GCM) 10K type strain sequencing project: providing services to taxonomists for standard genome sequencing and annotation.</title>
        <authorList>
            <consortium name="The Broad Institute Genomics Platform"/>
            <consortium name="The Broad Institute Genome Sequencing Center for Infectious Disease"/>
            <person name="Wu L."/>
            <person name="Ma J."/>
        </authorList>
    </citation>
    <scope>NUCLEOTIDE SEQUENCE [LARGE SCALE GENOMIC DNA]</scope>
    <source>
        <strain evidence="2 3">JCM 16013</strain>
    </source>
</reference>
<dbReference type="InterPro" id="IPR001509">
    <property type="entry name" value="Epimerase_deHydtase"/>
</dbReference>
<feature type="domain" description="NAD-dependent epimerase/dehydratase" evidence="1">
    <location>
        <begin position="3"/>
        <end position="203"/>
    </location>
</feature>
<name>A0ABN2S964_9ACTN</name>
<gene>
    <name evidence="2" type="ORF">GCM10009838_50060</name>
</gene>
<dbReference type="InterPro" id="IPR036291">
    <property type="entry name" value="NAD(P)-bd_dom_sf"/>
</dbReference>